<evidence type="ECO:0000313" key="2">
    <source>
        <dbReference type="EMBL" id="ADL51594.1"/>
    </source>
</evidence>
<dbReference type="Gene3D" id="2.30.30.240">
    <property type="entry name" value="PRC-barrel domain"/>
    <property type="match status" value="1"/>
</dbReference>
<dbReference type="OrthoDB" id="6024937at2"/>
<dbReference type="STRING" id="573061.Clocel_1850"/>
<dbReference type="NCBIfam" id="TIGR02888">
    <property type="entry name" value="spore_YlmC_YmxH"/>
    <property type="match status" value="1"/>
</dbReference>
<proteinExistence type="predicted"/>
<dbReference type="SUPFAM" id="SSF50346">
    <property type="entry name" value="PRC-barrel domain"/>
    <property type="match status" value="1"/>
</dbReference>
<accession>D9SL78</accession>
<protein>
    <submittedName>
        <fullName evidence="2">Sporulation protein, YlmC/YmxH family</fullName>
    </submittedName>
</protein>
<dbReference type="RefSeq" id="WP_010077191.1">
    <property type="nucleotide sequence ID" value="NC_014393.1"/>
</dbReference>
<dbReference type="EMBL" id="CP002160">
    <property type="protein sequence ID" value="ADL51594.1"/>
    <property type="molecule type" value="Genomic_DNA"/>
</dbReference>
<dbReference type="Pfam" id="PF05239">
    <property type="entry name" value="PRC"/>
    <property type="match status" value="1"/>
</dbReference>
<keyword evidence="3" id="KW-1185">Reference proteome</keyword>
<gene>
    <name evidence="2" type="ordered locus">Clocel_1850</name>
</gene>
<dbReference type="AlphaFoldDB" id="D9SL78"/>
<reference evidence="2 3" key="1">
    <citation type="submission" date="2010-08" db="EMBL/GenBank/DDBJ databases">
        <title>Complete sequence of Clostridium cellulovorans 743B.</title>
        <authorList>
            <consortium name="US DOE Joint Genome Institute"/>
            <person name="Lucas S."/>
            <person name="Copeland A."/>
            <person name="Lapidus A."/>
            <person name="Cheng J.-F."/>
            <person name="Bruce D."/>
            <person name="Goodwin L."/>
            <person name="Pitluck S."/>
            <person name="Chertkov O."/>
            <person name="Detter J.C."/>
            <person name="Han C."/>
            <person name="Tapia R."/>
            <person name="Land M."/>
            <person name="Hauser L."/>
            <person name="Chang Y.-J."/>
            <person name="Jeffries C."/>
            <person name="Kyrpides N."/>
            <person name="Ivanova N."/>
            <person name="Mikhailova N."/>
            <person name="Hemme C.L."/>
            <person name="Woyke T."/>
        </authorList>
    </citation>
    <scope>NUCLEOTIDE SEQUENCE [LARGE SCALE GENOMIC DNA]</scope>
    <source>
        <strain evidence="3">ATCC 35296 / DSM 3052 / OCM 3 / 743B</strain>
    </source>
</reference>
<dbReference type="HOGENOM" id="CLU_161336_1_0_9"/>
<dbReference type="InterPro" id="IPR011033">
    <property type="entry name" value="PRC_barrel-like_sf"/>
</dbReference>
<dbReference type="Proteomes" id="UP000002730">
    <property type="component" value="Chromosome"/>
</dbReference>
<evidence type="ECO:0000259" key="1">
    <source>
        <dbReference type="Pfam" id="PF05239"/>
    </source>
</evidence>
<dbReference type="InterPro" id="IPR027275">
    <property type="entry name" value="PRC-brl_dom"/>
</dbReference>
<name>D9SL78_CLOC7</name>
<dbReference type="PANTHER" id="PTHR40061:SF1">
    <property type="entry name" value="SPORULATION PROTEIN YLMC-RELATED"/>
    <property type="match status" value="1"/>
</dbReference>
<evidence type="ECO:0000313" key="3">
    <source>
        <dbReference type="Proteomes" id="UP000002730"/>
    </source>
</evidence>
<dbReference type="eggNOG" id="COG1873">
    <property type="taxonomic scope" value="Bacteria"/>
</dbReference>
<feature type="domain" description="PRC-barrel" evidence="1">
    <location>
        <begin position="5"/>
        <end position="80"/>
    </location>
</feature>
<dbReference type="InterPro" id="IPR014238">
    <property type="entry name" value="Spore_YlmC/YmxH"/>
</dbReference>
<sequence length="87" mass="10163">MNKAMFSINNVRQLEVIDINSGTKLGYIKDLRIDCDRYKVVSIIIPDNKKQSTWFSKSEDIEISWEKIHKVGQDVILIDGEEYIDEE</sequence>
<dbReference type="PANTHER" id="PTHR40061">
    <property type="entry name" value="SPORULATION PROTEIN YLMC-RELATED"/>
    <property type="match status" value="1"/>
</dbReference>
<dbReference type="KEGG" id="ccb:Clocel_1850"/>
<organism evidence="2 3">
    <name type="scientific">Clostridium cellulovorans (strain ATCC 35296 / DSM 3052 / OCM 3 / 743B)</name>
    <dbReference type="NCBI Taxonomy" id="573061"/>
    <lineage>
        <taxon>Bacteria</taxon>
        <taxon>Bacillati</taxon>
        <taxon>Bacillota</taxon>
        <taxon>Clostridia</taxon>
        <taxon>Eubacteriales</taxon>
        <taxon>Clostridiaceae</taxon>
        <taxon>Clostridium</taxon>
    </lineage>
</organism>